<evidence type="ECO:0000313" key="2">
    <source>
        <dbReference type="Proteomes" id="UP000598146"/>
    </source>
</evidence>
<keyword evidence="2" id="KW-1185">Reference proteome</keyword>
<dbReference type="RefSeq" id="WP_196417758.1">
    <property type="nucleotide sequence ID" value="NZ_JADQTO010000017.1"/>
</dbReference>
<gene>
    <name evidence="1" type="ORF">I4J89_31590</name>
</gene>
<evidence type="ECO:0000313" key="1">
    <source>
        <dbReference type="EMBL" id="MBG0565998.1"/>
    </source>
</evidence>
<comment type="caution">
    <text evidence="1">The sequence shown here is derived from an EMBL/GenBank/DDBJ whole genome shotgun (WGS) entry which is preliminary data.</text>
</comment>
<dbReference type="InterPro" id="IPR027417">
    <property type="entry name" value="P-loop_NTPase"/>
</dbReference>
<organism evidence="1 2">
    <name type="scientific">Actinoplanes aureus</name>
    <dbReference type="NCBI Taxonomy" id="2792083"/>
    <lineage>
        <taxon>Bacteria</taxon>
        <taxon>Bacillati</taxon>
        <taxon>Actinomycetota</taxon>
        <taxon>Actinomycetes</taxon>
        <taxon>Micromonosporales</taxon>
        <taxon>Micromonosporaceae</taxon>
        <taxon>Actinoplanes</taxon>
    </lineage>
</organism>
<reference evidence="1" key="1">
    <citation type="submission" date="2020-11" db="EMBL/GenBank/DDBJ databases">
        <title>Isolation and identification of active actinomycetes.</title>
        <authorList>
            <person name="Sun X."/>
        </authorList>
    </citation>
    <scope>NUCLEOTIDE SEQUENCE</scope>
    <source>
        <strain evidence="1">NEAU-A11</strain>
    </source>
</reference>
<dbReference type="Gene3D" id="3.40.50.300">
    <property type="entry name" value="P-loop containing nucleotide triphosphate hydrolases"/>
    <property type="match status" value="1"/>
</dbReference>
<dbReference type="Pfam" id="PF13671">
    <property type="entry name" value="AAA_33"/>
    <property type="match status" value="1"/>
</dbReference>
<name>A0A931CH20_9ACTN</name>
<dbReference type="SUPFAM" id="SSF52540">
    <property type="entry name" value="P-loop containing nucleoside triphosphate hydrolases"/>
    <property type="match status" value="1"/>
</dbReference>
<proteinExistence type="predicted"/>
<accession>A0A931CH20</accession>
<dbReference type="AlphaFoldDB" id="A0A931CH20"/>
<dbReference type="Proteomes" id="UP000598146">
    <property type="component" value="Unassembled WGS sequence"/>
</dbReference>
<protein>
    <submittedName>
        <fullName evidence="1">AAA family ATPase</fullName>
    </submittedName>
</protein>
<dbReference type="EMBL" id="JADQTO010000017">
    <property type="protein sequence ID" value="MBG0565998.1"/>
    <property type="molecule type" value="Genomic_DNA"/>
</dbReference>
<sequence length="173" mass="18464">MADEVILVNGLPGSGKTTLAGKLAAALRLPLVSKDALKESMAAAVPGIPPAAVGVAASQVMWELAAATPGGVLLESWWFKPRDLGFVRAGLDRCGGPPTVEVWCDVPAELALARYRLRRRGALYEDDRKAREWWPRWSTEAEPLRVGHTLVVATDGPVDVGSLVDAIACRRSA</sequence>